<comment type="similarity">
    <text evidence="4">Belongs to the arginase family.</text>
</comment>
<dbReference type="Proteomes" id="UP000196320">
    <property type="component" value="Unassembled WGS sequence"/>
</dbReference>
<protein>
    <submittedName>
        <fullName evidence="5">Arginase</fullName>
        <ecNumber evidence="5">3.5.3.1</ecNumber>
    </submittedName>
</protein>
<evidence type="ECO:0000313" key="5">
    <source>
        <dbReference type="EMBL" id="SJN31415.1"/>
    </source>
</evidence>
<dbReference type="GO" id="GO:0030145">
    <property type="term" value="F:manganese ion binding"/>
    <property type="evidence" value="ECO:0007669"/>
    <property type="project" value="TreeGrafter"/>
</dbReference>
<organism evidence="5 6">
    <name type="scientific">Microbacterium esteraromaticum</name>
    <dbReference type="NCBI Taxonomy" id="57043"/>
    <lineage>
        <taxon>Bacteria</taxon>
        <taxon>Bacillati</taxon>
        <taxon>Actinomycetota</taxon>
        <taxon>Actinomycetes</taxon>
        <taxon>Micrococcales</taxon>
        <taxon>Microbacteriaceae</taxon>
        <taxon>Microbacterium</taxon>
    </lineage>
</organism>
<evidence type="ECO:0000256" key="1">
    <source>
        <dbReference type="ARBA" id="ARBA00022723"/>
    </source>
</evidence>
<proteinExistence type="inferred from homology"/>
<dbReference type="Gene3D" id="3.40.800.10">
    <property type="entry name" value="Ureohydrolase domain"/>
    <property type="match status" value="1"/>
</dbReference>
<dbReference type="InterPro" id="IPR006035">
    <property type="entry name" value="Ureohydrolase"/>
</dbReference>
<dbReference type="PROSITE" id="PS51409">
    <property type="entry name" value="ARGINASE_2"/>
    <property type="match status" value="1"/>
</dbReference>
<dbReference type="CDD" id="cd09999">
    <property type="entry name" value="Arginase-like_1"/>
    <property type="match status" value="1"/>
</dbReference>
<dbReference type="GO" id="GO:0004053">
    <property type="term" value="F:arginase activity"/>
    <property type="evidence" value="ECO:0007669"/>
    <property type="project" value="UniProtKB-EC"/>
</dbReference>
<evidence type="ECO:0000313" key="6">
    <source>
        <dbReference type="Proteomes" id="UP000196320"/>
    </source>
</evidence>
<gene>
    <name evidence="5" type="ORF">FM104_07420</name>
</gene>
<dbReference type="Pfam" id="PF00491">
    <property type="entry name" value="Arginase"/>
    <property type="match status" value="1"/>
</dbReference>
<dbReference type="EC" id="3.5.3.1" evidence="5"/>
<dbReference type="GO" id="GO:0005829">
    <property type="term" value="C:cytosol"/>
    <property type="evidence" value="ECO:0007669"/>
    <property type="project" value="TreeGrafter"/>
</dbReference>
<keyword evidence="3" id="KW-0464">Manganese</keyword>
<reference evidence="5 6" key="1">
    <citation type="submission" date="2017-02" db="EMBL/GenBank/DDBJ databases">
        <authorList>
            <person name="Peterson S.W."/>
        </authorList>
    </citation>
    <scope>NUCLEOTIDE SEQUENCE [LARGE SCALE GENOMIC DNA]</scope>
    <source>
        <strain evidence="5 6">B Mb 05.01</strain>
    </source>
</reference>
<keyword evidence="1" id="KW-0479">Metal-binding</keyword>
<dbReference type="PANTHER" id="PTHR43782:SF3">
    <property type="entry name" value="ARGINASE"/>
    <property type="match status" value="1"/>
</dbReference>
<evidence type="ECO:0000256" key="3">
    <source>
        <dbReference type="ARBA" id="ARBA00023211"/>
    </source>
</evidence>
<dbReference type="AlphaFoldDB" id="A0A1R4JI16"/>
<dbReference type="OrthoDB" id="7331788at2"/>
<dbReference type="SUPFAM" id="SSF52768">
    <property type="entry name" value="Arginase/deacetylase"/>
    <property type="match status" value="1"/>
</dbReference>
<dbReference type="EMBL" id="FUKO01000019">
    <property type="protein sequence ID" value="SJN31415.1"/>
    <property type="molecule type" value="Genomic_DNA"/>
</dbReference>
<dbReference type="PANTHER" id="PTHR43782">
    <property type="entry name" value="ARGINASE"/>
    <property type="match status" value="1"/>
</dbReference>
<sequence>MTRFLIVPQWQGSPAPRAMLLVDGANAIAGDLPRKDTVTLDVPLEAGESLTTGVRRLSSLLRVRELVHEAGADEPTVVIGGDCSVSAAALSALDTTDVAVLWCDAHPDLHDPSSSPSGAFSGMALRAILGEGEAQLALAPGIARERVITLGARSIDDAEQPELDRLTSLSVDDALDPAAVAAAIRATGASRVWVHIDVDVLDPADFVGVSEPAPFGMSAADLIAVIKRVREDLPLAGATIAGFAPRSADAAVQDLGSILRLIGAVA</sequence>
<keyword evidence="2 5" id="KW-0378">Hydrolase</keyword>
<accession>A0A1R4JI16</accession>
<name>A0A1R4JI16_9MICO</name>
<dbReference type="RefSeq" id="WP_087130790.1">
    <property type="nucleotide sequence ID" value="NZ_FUKO01000019.1"/>
</dbReference>
<evidence type="ECO:0000256" key="2">
    <source>
        <dbReference type="ARBA" id="ARBA00022801"/>
    </source>
</evidence>
<dbReference type="InterPro" id="IPR023696">
    <property type="entry name" value="Ureohydrolase_dom_sf"/>
</dbReference>
<evidence type="ECO:0000256" key="4">
    <source>
        <dbReference type="PROSITE-ProRule" id="PRU00742"/>
    </source>
</evidence>
<keyword evidence="6" id="KW-1185">Reference proteome</keyword>